<dbReference type="RefSeq" id="WP_062540196.1">
    <property type="nucleotide sequence ID" value="NZ_BBUN01000179.1"/>
</dbReference>
<comment type="caution">
    <text evidence="2">The sequence shown here is derived from an EMBL/GenBank/DDBJ whole genome shotgun (WGS) entry which is preliminary data.</text>
</comment>
<dbReference type="PRINTS" id="PR00111">
    <property type="entry name" value="ABHYDROLASE"/>
</dbReference>
<dbReference type="Proteomes" id="UP000230971">
    <property type="component" value="Unassembled WGS sequence"/>
</dbReference>
<dbReference type="EMBL" id="LQOM01000033">
    <property type="protein sequence ID" value="ORV10748.1"/>
    <property type="molecule type" value="Genomic_DNA"/>
</dbReference>
<dbReference type="EMBL" id="PDKV01000013">
    <property type="protein sequence ID" value="PIB78669.1"/>
    <property type="molecule type" value="Genomic_DNA"/>
</dbReference>
<dbReference type="InterPro" id="IPR000073">
    <property type="entry name" value="AB_hydrolase_1"/>
</dbReference>
<dbReference type="InterPro" id="IPR050266">
    <property type="entry name" value="AB_hydrolase_sf"/>
</dbReference>
<dbReference type="SUPFAM" id="SSF53474">
    <property type="entry name" value="alpha/beta-Hydrolases"/>
    <property type="match status" value="1"/>
</dbReference>
<dbReference type="GO" id="GO:0016787">
    <property type="term" value="F:hydrolase activity"/>
    <property type="evidence" value="ECO:0007669"/>
    <property type="project" value="UniProtKB-KW"/>
</dbReference>
<dbReference type="PANTHER" id="PTHR43798">
    <property type="entry name" value="MONOACYLGLYCEROL LIPASE"/>
    <property type="match status" value="1"/>
</dbReference>
<dbReference type="STRING" id="28045.AWB95_15310"/>
<evidence type="ECO:0000313" key="3">
    <source>
        <dbReference type="EMBL" id="PIB78669.1"/>
    </source>
</evidence>
<gene>
    <name evidence="2" type="ORF">AWB95_15310</name>
    <name evidence="3" type="ORF">CQY23_12110</name>
</gene>
<feature type="domain" description="AB hydrolase-1" evidence="1">
    <location>
        <begin position="31"/>
        <end position="260"/>
    </location>
</feature>
<organism evidence="2 4">
    <name type="scientific">Mycobacterium celatum</name>
    <dbReference type="NCBI Taxonomy" id="28045"/>
    <lineage>
        <taxon>Bacteria</taxon>
        <taxon>Bacillati</taxon>
        <taxon>Actinomycetota</taxon>
        <taxon>Actinomycetes</taxon>
        <taxon>Mycobacteriales</taxon>
        <taxon>Mycobacteriaceae</taxon>
        <taxon>Mycobacterium</taxon>
    </lineage>
</organism>
<keyword evidence="3" id="KW-0378">Hydrolase</keyword>
<dbReference type="OrthoDB" id="9804723at2"/>
<keyword evidence="4" id="KW-1185">Reference proteome</keyword>
<name>A0A1X1RP62_MYCCE</name>
<evidence type="ECO:0000313" key="4">
    <source>
        <dbReference type="Proteomes" id="UP000193907"/>
    </source>
</evidence>
<dbReference type="AlphaFoldDB" id="A0A1X1RP62"/>
<dbReference type="Proteomes" id="UP000193907">
    <property type="component" value="Unassembled WGS sequence"/>
</dbReference>
<reference evidence="2 4" key="1">
    <citation type="submission" date="2016-01" db="EMBL/GenBank/DDBJ databases">
        <title>The new phylogeny of the genus Mycobacterium.</title>
        <authorList>
            <person name="Tarcisio F."/>
            <person name="Conor M."/>
            <person name="Antonella G."/>
            <person name="Elisabetta G."/>
            <person name="Giulia F.S."/>
            <person name="Sara T."/>
            <person name="Anna F."/>
            <person name="Clotilde B."/>
            <person name="Roberto B."/>
            <person name="Veronica D.S."/>
            <person name="Fabio R."/>
            <person name="Monica P."/>
            <person name="Olivier J."/>
            <person name="Enrico T."/>
            <person name="Nicola S."/>
        </authorList>
    </citation>
    <scope>NUCLEOTIDE SEQUENCE [LARGE SCALE GENOMIC DNA]</scope>
    <source>
        <strain evidence="2 4">DSM 44243</strain>
    </source>
</reference>
<dbReference type="InterPro" id="IPR029058">
    <property type="entry name" value="AB_hydrolase_fold"/>
</dbReference>
<proteinExistence type="predicted"/>
<protein>
    <submittedName>
        <fullName evidence="3">Aminoacrylate hydrolase</fullName>
    </submittedName>
</protein>
<evidence type="ECO:0000259" key="1">
    <source>
        <dbReference type="Pfam" id="PF00561"/>
    </source>
</evidence>
<reference evidence="3 5" key="2">
    <citation type="journal article" date="2017" name="Infect. Genet. Evol.">
        <title>The new phylogeny of the genus Mycobacterium: The old and the news.</title>
        <authorList>
            <person name="Tortoli E."/>
            <person name="Fedrizzi T."/>
            <person name="Meehan C.J."/>
            <person name="Trovato A."/>
            <person name="Grottola A."/>
            <person name="Giacobazzi E."/>
            <person name="Serpini G.F."/>
            <person name="Tagliazucchi S."/>
            <person name="Fabio A."/>
            <person name="Bettua C."/>
            <person name="Bertorelli R."/>
            <person name="Frascaro F."/>
            <person name="De Sanctis V."/>
            <person name="Pecorari M."/>
            <person name="Jousson O."/>
            <person name="Segata N."/>
            <person name="Cirillo D.M."/>
        </authorList>
    </citation>
    <scope>NUCLEOTIDE SEQUENCE [LARGE SCALE GENOMIC DNA]</scope>
    <source>
        <strain evidence="3 5">NCTC 12882</strain>
    </source>
</reference>
<accession>A0A1X1RP62</accession>
<dbReference type="Gene3D" id="3.40.50.1820">
    <property type="entry name" value="alpha/beta hydrolase"/>
    <property type="match status" value="1"/>
</dbReference>
<dbReference type="Pfam" id="PF00561">
    <property type="entry name" value="Abhydrolase_1"/>
    <property type="match status" value="1"/>
</dbReference>
<sequence length="278" mass="30245">MTTTDQEIDMATLQTQGISLYYEVHGNPADPPVLLISGLGGTGKSWSTQIGRFASGHYVVVPDQRGTGKSSHAGSGYTTAQLATDMASLVEHLGLGPMHVVGASTGGAIGQYMALDHPHTVCSLTMVASFARFDPFVKREFEVRYKMAAGWDRHALQSAYALFLFSPKYTREHPEAVTSWIERTAAQPTGPGDREIALKRIDMIACHDTYSRLGEIRQPTLVVCGEQDFCTPSELSKEIARAVPDSELVIVPDCGHLVEHEKAEEFFGIVGDFISRTA</sequence>
<evidence type="ECO:0000313" key="5">
    <source>
        <dbReference type="Proteomes" id="UP000230971"/>
    </source>
</evidence>
<evidence type="ECO:0000313" key="2">
    <source>
        <dbReference type="EMBL" id="ORV10748.1"/>
    </source>
</evidence>